<name>A0AAV7P696_PLEWA</name>
<reference evidence="1" key="1">
    <citation type="journal article" date="2022" name="bioRxiv">
        <title>Sequencing and chromosome-scale assembly of the giantPleurodeles waltlgenome.</title>
        <authorList>
            <person name="Brown T."/>
            <person name="Elewa A."/>
            <person name="Iarovenko S."/>
            <person name="Subramanian E."/>
            <person name="Araus A.J."/>
            <person name="Petzold A."/>
            <person name="Susuki M."/>
            <person name="Suzuki K.-i.T."/>
            <person name="Hayashi T."/>
            <person name="Toyoda A."/>
            <person name="Oliveira C."/>
            <person name="Osipova E."/>
            <person name="Leigh N.D."/>
            <person name="Simon A."/>
            <person name="Yun M.H."/>
        </authorList>
    </citation>
    <scope>NUCLEOTIDE SEQUENCE</scope>
    <source>
        <strain evidence="1">20211129_DDA</strain>
        <tissue evidence="1">Liver</tissue>
    </source>
</reference>
<gene>
    <name evidence="1" type="ORF">NDU88_001697</name>
</gene>
<dbReference type="EMBL" id="JANPWB010000011">
    <property type="protein sequence ID" value="KAJ1123224.1"/>
    <property type="molecule type" value="Genomic_DNA"/>
</dbReference>
<proteinExistence type="predicted"/>
<comment type="caution">
    <text evidence="1">The sequence shown here is derived from an EMBL/GenBank/DDBJ whole genome shotgun (WGS) entry which is preliminary data.</text>
</comment>
<accession>A0AAV7P696</accession>
<evidence type="ECO:0000313" key="1">
    <source>
        <dbReference type="EMBL" id="KAJ1123224.1"/>
    </source>
</evidence>
<evidence type="ECO:0000313" key="2">
    <source>
        <dbReference type="Proteomes" id="UP001066276"/>
    </source>
</evidence>
<keyword evidence="2" id="KW-1185">Reference proteome</keyword>
<dbReference type="Proteomes" id="UP001066276">
    <property type="component" value="Chromosome 7"/>
</dbReference>
<protein>
    <submittedName>
        <fullName evidence="1">Uncharacterized protein</fullName>
    </submittedName>
</protein>
<sequence>MVLSPKVASITSSPKAGPVMGCAEDADHGAQLPWSQMRVLGCFTRDSAPSAQSSGDGAVGVLPHWGDSASARSSEVCTVATVQRLEPGFSASARSCDEDTASTVQYWGPSLHTLNPVLGRGCCGPRSPSSAGSADGTVVSFSSLLPGSSAPDVVPRSRLPLLVRTSDAVPPAPQVTGVDHWTVPLSAALFAGPWRACCAPNLPRCPSSSAS</sequence>
<organism evidence="1 2">
    <name type="scientific">Pleurodeles waltl</name>
    <name type="common">Iberian ribbed newt</name>
    <dbReference type="NCBI Taxonomy" id="8319"/>
    <lineage>
        <taxon>Eukaryota</taxon>
        <taxon>Metazoa</taxon>
        <taxon>Chordata</taxon>
        <taxon>Craniata</taxon>
        <taxon>Vertebrata</taxon>
        <taxon>Euteleostomi</taxon>
        <taxon>Amphibia</taxon>
        <taxon>Batrachia</taxon>
        <taxon>Caudata</taxon>
        <taxon>Salamandroidea</taxon>
        <taxon>Salamandridae</taxon>
        <taxon>Pleurodelinae</taxon>
        <taxon>Pleurodeles</taxon>
    </lineage>
</organism>
<dbReference type="AlphaFoldDB" id="A0AAV7P696"/>